<evidence type="ECO:0000256" key="3">
    <source>
        <dbReference type="ARBA" id="ARBA00022989"/>
    </source>
</evidence>
<comment type="subcellular location">
    <subcellularLocation>
        <location evidence="1">Endomembrane system</location>
        <topology evidence="1">Multi-pass membrane protein</topology>
    </subcellularLocation>
</comment>
<organism evidence="10 11">
    <name type="scientific">Diploptera punctata</name>
    <name type="common">Pacific beetle cockroach</name>
    <dbReference type="NCBI Taxonomy" id="6984"/>
    <lineage>
        <taxon>Eukaryota</taxon>
        <taxon>Metazoa</taxon>
        <taxon>Ecdysozoa</taxon>
        <taxon>Arthropoda</taxon>
        <taxon>Hexapoda</taxon>
        <taxon>Insecta</taxon>
        <taxon>Pterygota</taxon>
        <taxon>Neoptera</taxon>
        <taxon>Polyneoptera</taxon>
        <taxon>Dictyoptera</taxon>
        <taxon>Blattodea</taxon>
        <taxon>Blaberoidea</taxon>
        <taxon>Blaberidae</taxon>
        <taxon>Diplopterinae</taxon>
        <taxon>Diploptera</taxon>
    </lineage>
</organism>
<evidence type="ECO:0000259" key="9">
    <source>
        <dbReference type="SMART" id="SM00752"/>
    </source>
</evidence>
<dbReference type="InterPro" id="IPR053934">
    <property type="entry name" value="HTTM_dom"/>
</dbReference>
<dbReference type="SMART" id="SM00752">
    <property type="entry name" value="HTTM"/>
    <property type="match status" value="1"/>
</dbReference>
<dbReference type="GO" id="GO:0008488">
    <property type="term" value="F:gamma-glutamyl carboxylase activity"/>
    <property type="evidence" value="ECO:0007669"/>
    <property type="project" value="InterPro"/>
</dbReference>
<evidence type="ECO:0000313" key="10">
    <source>
        <dbReference type="EMBL" id="KAJ9579946.1"/>
    </source>
</evidence>
<dbReference type="PANTHER" id="PTHR12639:SF6">
    <property type="entry name" value="VITAMIN K-DEPENDENT GAMMA-CARBOXYLASE"/>
    <property type="match status" value="1"/>
</dbReference>
<evidence type="ECO:0000256" key="1">
    <source>
        <dbReference type="ARBA" id="ARBA00004127"/>
    </source>
</evidence>
<reference evidence="10" key="1">
    <citation type="journal article" date="2023" name="IScience">
        <title>Live-bearing cockroach genome reveals convergent evolutionary mechanisms linked to viviparity in insects and beyond.</title>
        <authorList>
            <person name="Fouks B."/>
            <person name="Harrison M.C."/>
            <person name="Mikhailova A.A."/>
            <person name="Marchal E."/>
            <person name="English S."/>
            <person name="Carruthers M."/>
            <person name="Jennings E.C."/>
            <person name="Chiamaka E.L."/>
            <person name="Frigard R.A."/>
            <person name="Pippel M."/>
            <person name="Attardo G.M."/>
            <person name="Benoit J.B."/>
            <person name="Bornberg-Bauer E."/>
            <person name="Tobe S.S."/>
        </authorList>
    </citation>
    <scope>NUCLEOTIDE SEQUENCE</scope>
    <source>
        <strain evidence="10">Stay&amp;Tobe</strain>
    </source>
</reference>
<protein>
    <recommendedName>
        <fullName evidence="9">HTTM-like domain-containing protein</fullName>
    </recommendedName>
</protein>
<keyword evidence="3 8" id="KW-1133">Transmembrane helix</keyword>
<gene>
    <name evidence="10" type="ORF">L9F63_004419</name>
</gene>
<dbReference type="InterPro" id="IPR007782">
    <property type="entry name" value="VKG_COase"/>
</dbReference>
<dbReference type="PANTHER" id="PTHR12639">
    <property type="entry name" value="VITAMIN K-DEPENDENT GAMMA-CARBOXYLASE"/>
    <property type="match status" value="1"/>
</dbReference>
<dbReference type="InterPro" id="IPR053935">
    <property type="entry name" value="VKGC_lumenal_dom"/>
</dbReference>
<accession>A0AAD7ZGG9</accession>
<keyword evidence="5" id="KW-1015">Disulfide bond</keyword>
<comment type="caution">
    <text evidence="10">The sequence shown here is derived from an EMBL/GenBank/DDBJ whole genome shotgun (WGS) entry which is preliminary data.</text>
</comment>
<dbReference type="GO" id="GO:0012505">
    <property type="term" value="C:endomembrane system"/>
    <property type="evidence" value="ECO:0007669"/>
    <property type="project" value="UniProtKB-SubCell"/>
</dbReference>
<evidence type="ECO:0000256" key="2">
    <source>
        <dbReference type="ARBA" id="ARBA00022692"/>
    </source>
</evidence>
<feature type="region of interest" description="Disordered" evidence="7">
    <location>
        <begin position="1"/>
        <end position="32"/>
    </location>
</feature>
<sequence length="446" mass="52568">MNARKRRENTNPKPNVNKQTKENVQKSQPKMENKLCNENKKQLFYMNEDFKFCLEDVKSWENLVKFMYKPMDPASLGIIRILFGFLMILDIPEERGLSNADIHWGDTNDCRFPLFNFLQPQELQWMCMVYLVMWLGALGIMLGLYFHMSCLAFAIPYWYIFLLDKNSWNNHSYLYGVISILLVGSQANHFGSLDVLLGRVRSNSPVPLWNYFILRFQIFILYFYAGLKKIDRDWLEGHSMRNLSHHWVFDPFKLLLSQEQTDYWIIHVTGFTLDLTIGFFLLINKTRPYGLIMLSSFHIMNSQLFSIGMFPYMCLATMPIFCDANWPRKLHTKFSSKNCTISRNENDKETSTDDIKSGYKIKKSQEETSMKTLNWKQKLVVCLIITHMGIQCFLPYSHFITKGYNNWTHGLYGYSWDMMVHSWDTVLVLVKVVDNESGKEHFLDPE</sequence>
<feature type="transmembrane region" description="Helical" evidence="8">
    <location>
        <begin position="263"/>
        <end position="283"/>
    </location>
</feature>
<dbReference type="Proteomes" id="UP001233999">
    <property type="component" value="Unassembled WGS sequence"/>
</dbReference>
<dbReference type="Pfam" id="PF22777">
    <property type="entry name" value="VKGC_lumenal_dom"/>
    <property type="match status" value="1"/>
</dbReference>
<keyword evidence="6" id="KW-0456">Lyase</keyword>
<evidence type="ECO:0000256" key="5">
    <source>
        <dbReference type="ARBA" id="ARBA00023157"/>
    </source>
</evidence>
<dbReference type="AlphaFoldDB" id="A0AAD7ZGG9"/>
<evidence type="ECO:0000256" key="4">
    <source>
        <dbReference type="ARBA" id="ARBA00023136"/>
    </source>
</evidence>
<dbReference type="GO" id="GO:0019842">
    <property type="term" value="F:vitamin binding"/>
    <property type="evidence" value="ECO:0007669"/>
    <property type="project" value="TreeGrafter"/>
</dbReference>
<dbReference type="Pfam" id="PF05090">
    <property type="entry name" value="HTTM"/>
    <property type="match status" value="1"/>
</dbReference>
<feature type="transmembrane region" description="Helical" evidence="8">
    <location>
        <begin position="208"/>
        <end position="225"/>
    </location>
</feature>
<keyword evidence="4 8" id="KW-0472">Membrane</keyword>
<evidence type="ECO:0000256" key="8">
    <source>
        <dbReference type="SAM" id="Phobius"/>
    </source>
</evidence>
<evidence type="ECO:0000256" key="7">
    <source>
        <dbReference type="SAM" id="MobiDB-lite"/>
    </source>
</evidence>
<dbReference type="EMBL" id="JASPKZ010008367">
    <property type="protein sequence ID" value="KAJ9579946.1"/>
    <property type="molecule type" value="Genomic_DNA"/>
</dbReference>
<keyword evidence="2 8" id="KW-0812">Transmembrane</keyword>
<keyword evidence="11" id="KW-1185">Reference proteome</keyword>
<evidence type="ECO:0000313" key="11">
    <source>
        <dbReference type="Proteomes" id="UP001233999"/>
    </source>
</evidence>
<feature type="non-terminal residue" evidence="10">
    <location>
        <position position="446"/>
    </location>
</feature>
<feature type="transmembrane region" description="Helical" evidence="8">
    <location>
        <begin position="128"/>
        <end position="161"/>
    </location>
</feature>
<feature type="domain" description="HTTM-like" evidence="9">
    <location>
        <begin position="68"/>
        <end position="326"/>
    </location>
</feature>
<reference evidence="10" key="2">
    <citation type="submission" date="2023-05" db="EMBL/GenBank/DDBJ databases">
        <authorList>
            <person name="Fouks B."/>
        </authorList>
    </citation>
    <scope>NUCLEOTIDE SEQUENCE</scope>
    <source>
        <strain evidence="10">Stay&amp;Tobe</strain>
        <tissue evidence="10">Testes</tissue>
    </source>
</reference>
<name>A0AAD7ZGG9_DIPPU</name>
<feature type="transmembrane region" description="Helical" evidence="8">
    <location>
        <begin position="173"/>
        <end position="196"/>
    </location>
</feature>
<dbReference type="InterPro" id="IPR011020">
    <property type="entry name" value="HTTM-like"/>
</dbReference>
<feature type="compositionally biased region" description="Basic and acidic residues" evidence="7">
    <location>
        <begin position="19"/>
        <end position="32"/>
    </location>
</feature>
<evidence type="ECO:0000256" key="6">
    <source>
        <dbReference type="ARBA" id="ARBA00023239"/>
    </source>
</evidence>
<proteinExistence type="predicted"/>